<keyword evidence="3" id="KW-1185">Reference proteome</keyword>
<reference evidence="2" key="1">
    <citation type="submission" date="2022-12" db="EMBL/GenBank/DDBJ databases">
        <title>Draft genome assemblies for two species of Escallonia (Escalloniales).</title>
        <authorList>
            <person name="Chanderbali A."/>
            <person name="Dervinis C."/>
            <person name="Anghel I."/>
            <person name="Soltis D."/>
            <person name="Soltis P."/>
            <person name="Zapata F."/>
        </authorList>
    </citation>
    <scope>NUCLEOTIDE SEQUENCE</scope>
    <source>
        <strain evidence="2">UCBG64.0493</strain>
        <tissue evidence="2">Leaf</tissue>
    </source>
</reference>
<dbReference type="SUPFAM" id="SSF56672">
    <property type="entry name" value="DNA/RNA polymerases"/>
    <property type="match status" value="1"/>
</dbReference>
<dbReference type="InterPro" id="IPR043128">
    <property type="entry name" value="Rev_trsase/Diguanyl_cyclase"/>
</dbReference>
<evidence type="ECO:0000313" key="3">
    <source>
        <dbReference type="Proteomes" id="UP001188597"/>
    </source>
</evidence>
<proteinExistence type="predicted"/>
<dbReference type="InterPro" id="IPR043502">
    <property type="entry name" value="DNA/RNA_pol_sf"/>
</dbReference>
<comment type="caution">
    <text evidence="2">The sequence shown here is derived from an EMBL/GenBank/DDBJ whole genome shotgun (WGS) entry which is preliminary data.</text>
</comment>
<dbReference type="EMBL" id="JAVXUP010000119">
    <property type="protein sequence ID" value="KAK3037579.1"/>
    <property type="molecule type" value="Genomic_DNA"/>
</dbReference>
<dbReference type="GO" id="GO:0003676">
    <property type="term" value="F:nucleic acid binding"/>
    <property type="evidence" value="ECO:0007669"/>
    <property type="project" value="InterPro"/>
</dbReference>
<dbReference type="InterPro" id="IPR002156">
    <property type="entry name" value="RNaseH_domain"/>
</dbReference>
<dbReference type="AlphaFoldDB" id="A0AA88X2R2"/>
<evidence type="ECO:0000259" key="1">
    <source>
        <dbReference type="Pfam" id="PF13456"/>
    </source>
</evidence>
<protein>
    <recommendedName>
        <fullName evidence="1">RNase H type-1 domain-containing protein</fullName>
    </recommendedName>
</protein>
<gene>
    <name evidence="2" type="ORF">RJ639_030762</name>
</gene>
<dbReference type="Gene3D" id="3.30.70.270">
    <property type="match status" value="1"/>
</dbReference>
<dbReference type="GO" id="GO:0004523">
    <property type="term" value="F:RNA-DNA hybrid ribonuclease activity"/>
    <property type="evidence" value="ECO:0007669"/>
    <property type="project" value="InterPro"/>
</dbReference>
<dbReference type="CDD" id="cd09279">
    <property type="entry name" value="RNase_HI_like"/>
    <property type="match status" value="1"/>
</dbReference>
<dbReference type="Pfam" id="PF13456">
    <property type="entry name" value="RVT_3"/>
    <property type="match status" value="1"/>
</dbReference>
<dbReference type="Proteomes" id="UP001188597">
    <property type="component" value="Unassembled WGS sequence"/>
</dbReference>
<dbReference type="Gene3D" id="3.30.420.10">
    <property type="entry name" value="Ribonuclease H-like superfamily/Ribonuclease H"/>
    <property type="match status" value="1"/>
</dbReference>
<organism evidence="2 3">
    <name type="scientific">Escallonia herrerae</name>
    <dbReference type="NCBI Taxonomy" id="1293975"/>
    <lineage>
        <taxon>Eukaryota</taxon>
        <taxon>Viridiplantae</taxon>
        <taxon>Streptophyta</taxon>
        <taxon>Embryophyta</taxon>
        <taxon>Tracheophyta</taxon>
        <taxon>Spermatophyta</taxon>
        <taxon>Magnoliopsida</taxon>
        <taxon>eudicotyledons</taxon>
        <taxon>Gunneridae</taxon>
        <taxon>Pentapetalae</taxon>
        <taxon>asterids</taxon>
        <taxon>campanulids</taxon>
        <taxon>Escalloniales</taxon>
        <taxon>Escalloniaceae</taxon>
        <taxon>Escallonia</taxon>
    </lineage>
</organism>
<name>A0AA88X2R2_9ASTE</name>
<evidence type="ECO:0000313" key="2">
    <source>
        <dbReference type="EMBL" id="KAK3037579.1"/>
    </source>
</evidence>
<sequence>MLATEYSFVLHPITNNEASQALRLFVWLGSFQPESHVGDLKETFDILRIYKIKLNPFKCAFGVASRKFMGFIVSQRGIEANLEKIGTMQAMKPPRSINFQASNNEAEYEALLTGIRLARSLKVDLISVHSDFQLVVNQVLGEYESKDDRKVQYLQVVRTLEAKFKNFTICQKPRDRNAQANSLSRLASTNIFEFSCTVYIEFLKERSISPKNEVDIIEQETC</sequence>
<accession>A0AA88X2R2</accession>
<dbReference type="PANTHER" id="PTHR48475">
    <property type="entry name" value="RIBONUCLEASE H"/>
    <property type="match status" value="1"/>
</dbReference>
<dbReference type="InterPro" id="IPR036397">
    <property type="entry name" value="RNaseH_sf"/>
</dbReference>
<dbReference type="PANTHER" id="PTHR48475:SF2">
    <property type="entry name" value="RIBONUCLEASE H"/>
    <property type="match status" value="1"/>
</dbReference>
<feature type="domain" description="RNase H type-1" evidence="1">
    <location>
        <begin position="98"/>
        <end position="186"/>
    </location>
</feature>